<reference evidence="3 4" key="1">
    <citation type="journal article" date="2016" name="Nat. Commun.">
        <title>Thousands of microbial genomes shed light on interconnected biogeochemical processes in an aquifer system.</title>
        <authorList>
            <person name="Anantharaman K."/>
            <person name="Brown C.T."/>
            <person name="Hug L.A."/>
            <person name="Sharon I."/>
            <person name="Castelle C.J."/>
            <person name="Probst A.J."/>
            <person name="Thomas B.C."/>
            <person name="Singh A."/>
            <person name="Wilkins M.J."/>
            <person name="Karaoz U."/>
            <person name="Brodie E.L."/>
            <person name="Williams K.H."/>
            <person name="Hubbard S.S."/>
            <person name="Banfield J.F."/>
        </authorList>
    </citation>
    <scope>NUCLEOTIDE SEQUENCE [LARGE SCALE GENOMIC DNA]</scope>
</reference>
<sequence length="61" mass="6999">MIFAVLLVWSVIWKGIALWRSARLGSKGWFVALLIINTLGILEILYIYVFSKKDNKVESQS</sequence>
<keyword evidence="1" id="KW-1133">Transmembrane helix</keyword>
<feature type="domain" description="DUF5652" evidence="2">
    <location>
        <begin position="2"/>
        <end position="56"/>
    </location>
</feature>
<feature type="transmembrane region" description="Helical" evidence="1">
    <location>
        <begin position="27"/>
        <end position="49"/>
    </location>
</feature>
<evidence type="ECO:0000259" key="2">
    <source>
        <dbReference type="Pfam" id="PF18893"/>
    </source>
</evidence>
<dbReference type="Proteomes" id="UP000177478">
    <property type="component" value="Unassembled WGS sequence"/>
</dbReference>
<dbReference type="Pfam" id="PF18893">
    <property type="entry name" value="DUF5652"/>
    <property type="match status" value="1"/>
</dbReference>
<evidence type="ECO:0000313" key="3">
    <source>
        <dbReference type="EMBL" id="OGN19862.1"/>
    </source>
</evidence>
<accession>A0A1F8G3E6</accession>
<dbReference type="STRING" id="1802689.A3F25_02420"/>
<protein>
    <recommendedName>
        <fullName evidence="2">DUF5652 domain-containing protein</fullName>
    </recommendedName>
</protein>
<dbReference type="EMBL" id="MGKD01000011">
    <property type="protein sequence ID" value="OGN19862.1"/>
    <property type="molecule type" value="Genomic_DNA"/>
</dbReference>
<comment type="caution">
    <text evidence="3">The sequence shown here is derived from an EMBL/GenBank/DDBJ whole genome shotgun (WGS) entry which is preliminary data.</text>
</comment>
<gene>
    <name evidence="3" type="ORF">A3F25_02420</name>
</gene>
<dbReference type="AlphaFoldDB" id="A0A1F8G3E6"/>
<name>A0A1F8G3E6_9BACT</name>
<proteinExistence type="predicted"/>
<dbReference type="InterPro" id="IPR043712">
    <property type="entry name" value="DUF5652"/>
</dbReference>
<organism evidence="3 4">
    <name type="scientific">Candidatus Yanofskybacteria bacterium RIFCSPHIGHO2_12_FULL_45_19b</name>
    <dbReference type="NCBI Taxonomy" id="1802689"/>
    <lineage>
        <taxon>Bacteria</taxon>
        <taxon>Candidatus Yanofskyibacteriota</taxon>
    </lineage>
</organism>
<evidence type="ECO:0000256" key="1">
    <source>
        <dbReference type="SAM" id="Phobius"/>
    </source>
</evidence>
<keyword evidence="1" id="KW-0472">Membrane</keyword>
<keyword evidence="1" id="KW-0812">Transmembrane</keyword>
<evidence type="ECO:0000313" key="4">
    <source>
        <dbReference type="Proteomes" id="UP000177478"/>
    </source>
</evidence>